<proteinExistence type="predicted"/>
<name>A0AA35P6S7_9SAUR</name>
<evidence type="ECO:0000313" key="3">
    <source>
        <dbReference type="Proteomes" id="UP001178461"/>
    </source>
</evidence>
<protein>
    <submittedName>
        <fullName evidence="2">Uncharacterized protein</fullName>
    </submittedName>
</protein>
<gene>
    <name evidence="2" type="ORF">PODLI_1B019772</name>
</gene>
<reference evidence="2" key="1">
    <citation type="submission" date="2022-12" db="EMBL/GenBank/DDBJ databases">
        <authorList>
            <person name="Alioto T."/>
            <person name="Alioto T."/>
            <person name="Gomez Garrido J."/>
        </authorList>
    </citation>
    <scope>NUCLEOTIDE SEQUENCE</scope>
</reference>
<feature type="region of interest" description="Disordered" evidence="1">
    <location>
        <begin position="84"/>
        <end position="139"/>
    </location>
</feature>
<keyword evidence="3" id="KW-1185">Reference proteome</keyword>
<dbReference type="Proteomes" id="UP001178461">
    <property type="component" value="Chromosome 4"/>
</dbReference>
<evidence type="ECO:0000313" key="2">
    <source>
        <dbReference type="EMBL" id="CAI5773797.1"/>
    </source>
</evidence>
<accession>A0AA35P6S7</accession>
<feature type="compositionally biased region" description="Pro residues" evidence="1">
    <location>
        <begin position="127"/>
        <end position="139"/>
    </location>
</feature>
<organism evidence="2 3">
    <name type="scientific">Podarcis lilfordi</name>
    <name type="common">Lilford's wall lizard</name>
    <dbReference type="NCBI Taxonomy" id="74358"/>
    <lineage>
        <taxon>Eukaryota</taxon>
        <taxon>Metazoa</taxon>
        <taxon>Chordata</taxon>
        <taxon>Craniata</taxon>
        <taxon>Vertebrata</taxon>
        <taxon>Euteleostomi</taxon>
        <taxon>Lepidosauria</taxon>
        <taxon>Squamata</taxon>
        <taxon>Bifurcata</taxon>
        <taxon>Unidentata</taxon>
        <taxon>Episquamata</taxon>
        <taxon>Laterata</taxon>
        <taxon>Lacertibaenia</taxon>
        <taxon>Lacertidae</taxon>
        <taxon>Podarcis</taxon>
    </lineage>
</organism>
<dbReference type="AlphaFoldDB" id="A0AA35P6S7"/>
<feature type="region of interest" description="Disordered" evidence="1">
    <location>
        <begin position="1"/>
        <end position="68"/>
    </location>
</feature>
<dbReference type="EMBL" id="OX395129">
    <property type="protein sequence ID" value="CAI5773797.1"/>
    <property type="molecule type" value="Genomic_DNA"/>
</dbReference>
<feature type="compositionally biased region" description="Gly residues" evidence="1">
    <location>
        <begin position="38"/>
        <end position="48"/>
    </location>
</feature>
<sequence length="139" mass="14461">MPRGALSSAGSPRRRREASAAPGRRRGRGWQVGAETAAGGGPPRGRGLAGRRRRRKEDGGSAAAAEAATLSCCVDGTRTLGAYTARPGLRPKQHGAPPGHKDLPPPLLARPMPSSCPRRSQSSARPPVTPDCPPQPRPL</sequence>
<evidence type="ECO:0000256" key="1">
    <source>
        <dbReference type="SAM" id="MobiDB-lite"/>
    </source>
</evidence>